<proteinExistence type="predicted"/>
<feature type="transmembrane region" description="Helical" evidence="1">
    <location>
        <begin position="20"/>
        <end position="38"/>
    </location>
</feature>
<protein>
    <recommendedName>
        <fullName evidence="3">Holin</fullName>
    </recommendedName>
</protein>
<gene>
    <name evidence="2" type="ORF">UFOVP158_47</name>
</gene>
<organism evidence="2">
    <name type="scientific">uncultured Caudovirales phage</name>
    <dbReference type="NCBI Taxonomy" id="2100421"/>
    <lineage>
        <taxon>Viruses</taxon>
        <taxon>Duplodnaviria</taxon>
        <taxon>Heunggongvirae</taxon>
        <taxon>Uroviricota</taxon>
        <taxon>Caudoviricetes</taxon>
        <taxon>Peduoviridae</taxon>
        <taxon>Maltschvirus</taxon>
        <taxon>Maltschvirus maltsch</taxon>
    </lineage>
</organism>
<keyword evidence="1" id="KW-0812">Transmembrane</keyword>
<sequence>MNLRDLITEKDNNTLCPVRVIALIGSLEFLGIVGYNALTNHVTTLTELATGLGVLIGSVSAAVTGKARMSEKEKDADTK</sequence>
<keyword evidence="1" id="KW-1133">Transmembrane helix</keyword>
<evidence type="ECO:0000256" key="1">
    <source>
        <dbReference type="SAM" id="Phobius"/>
    </source>
</evidence>
<feature type="transmembrane region" description="Helical" evidence="1">
    <location>
        <begin position="44"/>
        <end position="64"/>
    </location>
</feature>
<keyword evidence="1" id="KW-0472">Membrane</keyword>
<evidence type="ECO:0000313" key="2">
    <source>
        <dbReference type="EMBL" id="CAB5178882.1"/>
    </source>
</evidence>
<reference evidence="2" key="1">
    <citation type="submission" date="2020-05" db="EMBL/GenBank/DDBJ databases">
        <authorList>
            <person name="Chiriac C."/>
            <person name="Salcher M."/>
            <person name="Ghai R."/>
            <person name="Kavagutti S V."/>
        </authorList>
    </citation>
    <scope>NUCLEOTIDE SEQUENCE</scope>
</reference>
<evidence type="ECO:0008006" key="3">
    <source>
        <dbReference type="Google" id="ProtNLM"/>
    </source>
</evidence>
<name>A0A6J7WAJ8_9CAUD</name>
<accession>A0A6J7WAJ8</accession>
<dbReference type="EMBL" id="LR798207">
    <property type="protein sequence ID" value="CAB5178882.1"/>
    <property type="molecule type" value="Genomic_DNA"/>
</dbReference>